<organism evidence="2 3">
    <name type="scientific">Pseudomonas tohonis</name>
    <dbReference type="NCBI Taxonomy" id="2725477"/>
    <lineage>
        <taxon>Bacteria</taxon>
        <taxon>Pseudomonadati</taxon>
        <taxon>Pseudomonadota</taxon>
        <taxon>Gammaproteobacteria</taxon>
        <taxon>Pseudomonadales</taxon>
        <taxon>Pseudomonadaceae</taxon>
        <taxon>Pseudomonas</taxon>
    </lineage>
</organism>
<keyword evidence="3" id="KW-1185">Reference proteome</keyword>
<comment type="caution">
    <text evidence="2">The sequence shown here is derived from an EMBL/GenBank/DDBJ whole genome shotgun (WGS) entry which is preliminary data.</text>
</comment>
<proteinExistence type="predicted"/>
<gene>
    <name evidence="2" type="ORF">TUM20286_02990</name>
</gene>
<evidence type="ECO:0000313" key="2">
    <source>
        <dbReference type="EMBL" id="GJN50547.1"/>
    </source>
</evidence>
<sequence length="258" mass="27951">MSRGAGLLWWASALALMPLVLPQALYTRRTALRLPPAAGPDHGLAGAEYPGEPLRVLLIGESTVAGVGVSCLQLALPGQLATALSLQLQRPVAWRACGENGITAGEACERLLPQVRDEPVDLLLLVFGVNDTTHFSSTRDWRESLRRLASPFIERGTQVVFAAVPPLQHFSALPWLLRRLLGWRARLLDEQMRTLAGELDAEHCAASIAMQADFLAVDGYHPSQLGCRVWGGLLAEWIVRAGRVGRADCRLLEEAAGA</sequence>
<feature type="domain" description="SGNH hydrolase-type esterase" evidence="1">
    <location>
        <begin position="58"/>
        <end position="228"/>
    </location>
</feature>
<evidence type="ECO:0000259" key="1">
    <source>
        <dbReference type="Pfam" id="PF13472"/>
    </source>
</evidence>
<dbReference type="SUPFAM" id="SSF52266">
    <property type="entry name" value="SGNH hydrolase"/>
    <property type="match status" value="1"/>
</dbReference>
<dbReference type="PANTHER" id="PTHR30383:SF24">
    <property type="entry name" value="THIOESTERASE 1_PROTEASE 1_LYSOPHOSPHOLIPASE L1"/>
    <property type="match status" value="1"/>
</dbReference>
<dbReference type="Pfam" id="PF13472">
    <property type="entry name" value="Lipase_GDSL_2"/>
    <property type="match status" value="1"/>
</dbReference>
<dbReference type="CDD" id="cd01836">
    <property type="entry name" value="FeeA_FeeB_like"/>
    <property type="match status" value="1"/>
</dbReference>
<dbReference type="PANTHER" id="PTHR30383">
    <property type="entry name" value="THIOESTERASE 1/PROTEASE 1/LYSOPHOSPHOLIPASE L1"/>
    <property type="match status" value="1"/>
</dbReference>
<name>A0ABQ4VS58_9PSED</name>
<dbReference type="Gene3D" id="3.40.50.1110">
    <property type="entry name" value="SGNH hydrolase"/>
    <property type="match status" value="1"/>
</dbReference>
<accession>A0ABQ4VS58</accession>
<dbReference type="InterPro" id="IPR036514">
    <property type="entry name" value="SGNH_hydro_sf"/>
</dbReference>
<dbReference type="RefSeq" id="WP_173172950.1">
    <property type="nucleotide sequence ID" value="NZ_AP023189.1"/>
</dbReference>
<dbReference type="InterPro" id="IPR013830">
    <property type="entry name" value="SGNH_hydro"/>
</dbReference>
<evidence type="ECO:0000313" key="3">
    <source>
        <dbReference type="Proteomes" id="UP001054892"/>
    </source>
</evidence>
<protein>
    <recommendedName>
        <fullName evidence="1">SGNH hydrolase-type esterase domain-containing protein</fullName>
    </recommendedName>
</protein>
<dbReference type="Proteomes" id="UP001054892">
    <property type="component" value="Unassembled WGS sequence"/>
</dbReference>
<reference evidence="2 3" key="1">
    <citation type="submission" date="2021-12" db="EMBL/GenBank/DDBJ databases">
        <title>Characterization of novel class B3 metallo-beta-lactamase from novel Pseudomonas species.</title>
        <authorList>
            <person name="Yamada K."/>
            <person name="Aoki K."/>
            <person name="Ishii Y."/>
        </authorList>
    </citation>
    <scope>NUCLEOTIDE SEQUENCE [LARGE SCALE GENOMIC DNA]</scope>
    <source>
        <strain evidence="2 3">TUM20286</strain>
    </source>
</reference>
<dbReference type="EMBL" id="BQKM01000001">
    <property type="protein sequence ID" value="GJN50547.1"/>
    <property type="molecule type" value="Genomic_DNA"/>
</dbReference>
<dbReference type="InterPro" id="IPR051532">
    <property type="entry name" value="Ester_Hydrolysis_Enzymes"/>
</dbReference>